<comment type="caution">
    <text evidence="11">The sequence shown here is derived from an EMBL/GenBank/DDBJ whole genome shotgun (WGS) entry which is preliminary data.</text>
</comment>
<reference evidence="11 12" key="1">
    <citation type="submission" date="2023-05" db="EMBL/GenBank/DDBJ databases">
        <title>Streptantibioticus silvisoli sp. nov., acidotolerant actinomycetes 1 from pine litter.</title>
        <authorList>
            <person name="Swiecimska M."/>
            <person name="Golinska P."/>
            <person name="Sangal V."/>
            <person name="Wachnowicz B."/>
            <person name="Goodfellow M."/>
        </authorList>
    </citation>
    <scope>NUCLEOTIDE SEQUENCE [LARGE SCALE GENOMIC DNA]</scope>
    <source>
        <strain evidence="11 12">DSM 42109</strain>
    </source>
</reference>
<dbReference type="CDD" id="cd03254">
    <property type="entry name" value="ABCC_Glucan_exporter_like"/>
    <property type="match status" value="1"/>
</dbReference>
<evidence type="ECO:0000256" key="1">
    <source>
        <dbReference type="ARBA" id="ARBA00004651"/>
    </source>
</evidence>
<keyword evidence="6 8" id="KW-0472">Membrane</keyword>
<dbReference type="SMART" id="SM00382">
    <property type="entry name" value="AAA"/>
    <property type="match status" value="1"/>
</dbReference>
<evidence type="ECO:0000256" key="3">
    <source>
        <dbReference type="ARBA" id="ARBA00022741"/>
    </source>
</evidence>
<name>A0ABT6ZZJ0_9ACTN</name>
<dbReference type="CDD" id="cd18547">
    <property type="entry name" value="ABC_6TM_Tm288_like"/>
    <property type="match status" value="1"/>
</dbReference>
<dbReference type="InterPro" id="IPR011527">
    <property type="entry name" value="ABC1_TM_dom"/>
</dbReference>
<evidence type="ECO:0000259" key="10">
    <source>
        <dbReference type="PROSITE" id="PS50929"/>
    </source>
</evidence>
<dbReference type="PROSITE" id="PS50929">
    <property type="entry name" value="ABC_TM1F"/>
    <property type="match status" value="1"/>
</dbReference>
<feature type="domain" description="ABC transmembrane type-1" evidence="10">
    <location>
        <begin position="34"/>
        <end position="320"/>
    </location>
</feature>
<dbReference type="PROSITE" id="PS50893">
    <property type="entry name" value="ABC_TRANSPORTER_2"/>
    <property type="match status" value="1"/>
</dbReference>
<dbReference type="Proteomes" id="UP001214441">
    <property type="component" value="Unassembled WGS sequence"/>
</dbReference>
<evidence type="ECO:0000256" key="2">
    <source>
        <dbReference type="ARBA" id="ARBA00022692"/>
    </source>
</evidence>
<protein>
    <submittedName>
        <fullName evidence="11">ABC transporter ATP-binding protein</fullName>
    </submittedName>
</protein>
<feature type="transmembrane region" description="Helical" evidence="8">
    <location>
        <begin position="73"/>
        <end position="91"/>
    </location>
</feature>
<dbReference type="PANTHER" id="PTHR43394:SF7">
    <property type="entry name" value="ABC TRANSPORTER B FAMILY MEMBER 28"/>
    <property type="match status" value="1"/>
</dbReference>
<dbReference type="PROSITE" id="PS00211">
    <property type="entry name" value="ABC_TRANSPORTER_1"/>
    <property type="match status" value="1"/>
</dbReference>
<dbReference type="SUPFAM" id="SSF90123">
    <property type="entry name" value="ABC transporter transmembrane region"/>
    <property type="match status" value="1"/>
</dbReference>
<comment type="subcellular location">
    <subcellularLocation>
        <location evidence="1">Cell membrane</location>
        <topology evidence="1">Multi-pass membrane protein</topology>
    </subcellularLocation>
</comment>
<dbReference type="InterPro" id="IPR017871">
    <property type="entry name" value="ABC_transporter-like_CS"/>
</dbReference>
<feature type="domain" description="ABC transporter" evidence="9">
    <location>
        <begin position="355"/>
        <end position="588"/>
    </location>
</feature>
<evidence type="ECO:0000256" key="7">
    <source>
        <dbReference type="SAM" id="MobiDB-lite"/>
    </source>
</evidence>
<proteinExistence type="predicted"/>
<dbReference type="GO" id="GO:0005524">
    <property type="term" value="F:ATP binding"/>
    <property type="evidence" value="ECO:0007669"/>
    <property type="project" value="UniProtKB-KW"/>
</dbReference>
<evidence type="ECO:0000256" key="4">
    <source>
        <dbReference type="ARBA" id="ARBA00022840"/>
    </source>
</evidence>
<dbReference type="InterPro" id="IPR036640">
    <property type="entry name" value="ABC1_TM_sf"/>
</dbReference>
<keyword evidence="2 8" id="KW-0812">Transmembrane</keyword>
<keyword evidence="5 8" id="KW-1133">Transmembrane helix</keyword>
<dbReference type="EMBL" id="JANCPR020000021">
    <property type="protein sequence ID" value="MDJ1134474.1"/>
    <property type="molecule type" value="Genomic_DNA"/>
</dbReference>
<dbReference type="PANTHER" id="PTHR43394">
    <property type="entry name" value="ATP-DEPENDENT PERMEASE MDL1, MITOCHONDRIAL"/>
    <property type="match status" value="1"/>
</dbReference>
<evidence type="ECO:0000256" key="5">
    <source>
        <dbReference type="ARBA" id="ARBA00022989"/>
    </source>
</evidence>
<feature type="transmembrane region" description="Helical" evidence="8">
    <location>
        <begin position="32"/>
        <end position="53"/>
    </location>
</feature>
<keyword evidence="3" id="KW-0547">Nucleotide-binding</keyword>
<dbReference type="InterPro" id="IPR027417">
    <property type="entry name" value="P-loop_NTPase"/>
</dbReference>
<dbReference type="InterPro" id="IPR003593">
    <property type="entry name" value="AAA+_ATPase"/>
</dbReference>
<dbReference type="InterPro" id="IPR039421">
    <property type="entry name" value="Type_1_exporter"/>
</dbReference>
<dbReference type="Pfam" id="PF00005">
    <property type="entry name" value="ABC_tran"/>
    <property type="match status" value="1"/>
</dbReference>
<evidence type="ECO:0000256" key="6">
    <source>
        <dbReference type="ARBA" id="ARBA00023136"/>
    </source>
</evidence>
<gene>
    <name evidence="11" type="ORF">NMN56_021385</name>
</gene>
<dbReference type="Gene3D" id="3.40.50.300">
    <property type="entry name" value="P-loop containing nucleotide triphosphate hydrolases"/>
    <property type="match status" value="1"/>
</dbReference>
<feature type="transmembrane region" description="Helical" evidence="8">
    <location>
        <begin position="256"/>
        <end position="276"/>
    </location>
</feature>
<dbReference type="Gene3D" id="1.20.1560.10">
    <property type="entry name" value="ABC transporter type 1, transmembrane domain"/>
    <property type="match status" value="1"/>
</dbReference>
<evidence type="ECO:0000256" key="8">
    <source>
        <dbReference type="SAM" id="Phobius"/>
    </source>
</evidence>
<keyword evidence="12" id="KW-1185">Reference proteome</keyword>
<evidence type="ECO:0000313" key="12">
    <source>
        <dbReference type="Proteomes" id="UP001214441"/>
    </source>
</evidence>
<dbReference type="SUPFAM" id="SSF52540">
    <property type="entry name" value="P-loop containing nucleoside triphosphate hydrolases"/>
    <property type="match status" value="1"/>
</dbReference>
<dbReference type="InterPro" id="IPR003439">
    <property type="entry name" value="ABC_transporter-like_ATP-bd"/>
</dbReference>
<sequence length="615" mass="65677">MSTRGRPARGAVAFRATALRLLATLRVDSTRLGGIAALAVTGVGMTVLVPALLGEATDTVVDGMRGDGIDFAPVRATLLLAAGLTVCAWLFQVAQGRLIADVVQRMAYRLRERTEAKLSRLPLRHFDTRSRGDVLSRVTNDIDNVGQTLQRVFARVLGSLLLIAGTLVMMFRISPLLAALVLAATPVTVLAARAIGRRAQPQFARQWAATGALSGHVEEMYTGHEVVTAFGRQEETARTLADHNDELRAASVRAQFVSGLIAPATTFLGNLTYVLVAVVGGLRVAAGALTIGGIQAFIQYVMQFNQPVTMLASLAGQMQSAVASAERVFELLDAEEEPPDPVTAAALPAPVTGRVVFDAVSFRYEPDEPLIEDLSLTVEPGRTVAIVGHTGAGKTTLVNLLLRFYEAEAGRISVDGTDITTLPRAELRRTIGMVLQDTWLFGGTVAENIAYGRPDASREDVVAAATAVHADRLIRTLPGGYDTVVDGESGLSAGERQLITIARAFLLRPAILVLDEATSSVDTRTEMLVQDAMASLRRGRTSFVIAHRLSTVRSADTILVMEAGRIAERGTHHELLATKGPYARLYAAQFAHRPAAEPGRWPGSGPDGTARSVRT</sequence>
<dbReference type="RefSeq" id="WP_274041996.1">
    <property type="nucleotide sequence ID" value="NZ_JANCPR020000021.1"/>
</dbReference>
<keyword evidence="4 11" id="KW-0067">ATP-binding</keyword>
<organism evidence="11 12">
    <name type="scientific">Streptomyces iconiensis</name>
    <dbReference type="NCBI Taxonomy" id="1384038"/>
    <lineage>
        <taxon>Bacteria</taxon>
        <taxon>Bacillati</taxon>
        <taxon>Actinomycetota</taxon>
        <taxon>Actinomycetes</taxon>
        <taxon>Kitasatosporales</taxon>
        <taxon>Streptomycetaceae</taxon>
        <taxon>Streptomyces</taxon>
    </lineage>
</organism>
<feature type="transmembrane region" description="Helical" evidence="8">
    <location>
        <begin position="177"/>
        <end position="196"/>
    </location>
</feature>
<dbReference type="Pfam" id="PF00664">
    <property type="entry name" value="ABC_membrane"/>
    <property type="match status" value="1"/>
</dbReference>
<feature type="transmembrane region" description="Helical" evidence="8">
    <location>
        <begin position="152"/>
        <end position="171"/>
    </location>
</feature>
<accession>A0ABT6ZZJ0</accession>
<feature type="region of interest" description="Disordered" evidence="7">
    <location>
        <begin position="595"/>
        <end position="615"/>
    </location>
</feature>
<evidence type="ECO:0000259" key="9">
    <source>
        <dbReference type="PROSITE" id="PS50893"/>
    </source>
</evidence>
<evidence type="ECO:0000313" key="11">
    <source>
        <dbReference type="EMBL" id="MDJ1134474.1"/>
    </source>
</evidence>